<name>A0A9Q8SWW7_9PEZI</name>
<sequence length="132" mass="14462">MPRRSLPRGIFPLLETMEFSIATMEERPTFTFLPSNAFSSLGLLAGHIRLGIITRERATRGAAVDAAPPCYGTSQDKNAKPYRKEACSFSPSALLSYVSTIIQRVVELPMPRNSRETETRELGTNDDAKGGG</sequence>
<dbReference type="KEGG" id="clup:CLUP02_09717"/>
<gene>
    <name evidence="2" type="ORF">CLUP02_09717</name>
</gene>
<organism evidence="2 3">
    <name type="scientific">Colletotrichum lupini</name>
    <dbReference type="NCBI Taxonomy" id="145971"/>
    <lineage>
        <taxon>Eukaryota</taxon>
        <taxon>Fungi</taxon>
        <taxon>Dikarya</taxon>
        <taxon>Ascomycota</taxon>
        <taxon>Pezizomycotina</taxon>
        <taxon>Sordariomycetes</taxon>
        <taxon>Hypocreomycetidae</taxon>
        <taxon>Glomerellales</taxon>
        <taxon>Glomerellaceae</taxon>
        <taxon>Colletotrichum</taxon>
        <taxon>Colletotrichum acutatum species complex</taxon>
    </lineage>
</organism>
<accession>A0A9Q8SWW7</accession>
<dbReference type="EMBL" id="CP019477">
    <property type="protein sequence ID" value="UQC84221.1"/>
    <property type="molecule type" value="Genomic_DNA"/>
</dbReference>
<feature type="compositionally biased region" description="Basic and acidic residues" evidence="1">
    <location>
        <begin position="113"/>
        <end position="132"/>
    </location>
</feature>
<evidence type="ECO:0000256" key="1">
    <source>
        <dbReference type="SAM" id="MobiDB-lite"/>
    </source>
</evidence>
<evidence type="ECO:0000313" key="2">
    <source>
        <dbReference type="EMBL" id="UQC84221.1"/>
    </source>
</evidence>
<dbReference type="Proteomes" id="UP000830671">
    <property type="component" value="Chromosome 5"/>
</dbReference>
<dbReference type="GeneID" id="73343705"/>
<evidence type="ECO:0000313" key="3">
    <source>
        <dbReference type="Proteomes" id="UP000830671"/>
    </source>
</evidence>
<dbReference type="AlphaFoldDB" id="A0A9Q8SWW7"/>
<protein>
    <submittedName>
        <fullName evidence="2">Uncharacterized protein</fullName>
    </submittedName>
</protein>
<feature type="region of interest" description="Disordered" evidence="1">
    <location>
        <begin position="109"/>
        <end position="132"/>
    </location>
</feature>
<reference evidence="2" key="1">
    <citation type="journal article" date="2021" name="Mol. Plant Microbe Interact.">
        <title>Complete Genome Sequence of the Plant-Pathogenic Fungus Colletotrichum lupini.</title>
        <authorList>
            <person name="Baroncelli R."/>
            <person name="Pensec F."/>
            <person name="Da Lio D."/>
            <person name="Boufleur T."/>
            <person name="Vicente I."/>
            <person name="Sarrocco S."/>
            <person name="Picot A."/>
            <person name="Baraldi E."/>
            <person name="Sukno S."/>
            <person name="Thon M."/>
            <person name="Le Floch G."/>
        </authorList>
    </citation>
    <scope>NUCLEOTIDE SEQUENCE</scope>
    <source>
        <strain evidence="2">IMI 504893</strain>
    </source>
</reference>
<keyword evidence="3" id="KW-1185">Reference proteome</keyword>
<dbReference type="RefSeq" id="XP_049145839.1">
    <property type="nucleotide sequence ID" value="XM_049288695.1"/>
</dbReference>
<proteinExistence type="predicted"/>